<reference evidence="8 9" key="1">
    <citation type="submission" date="2021-04" db="EMBL/GenBank/DDBJ databases">
        <authorList>
            <person name="Rodrigo-Torres L."/>
            <person name="Arahal R. D."/>
            <person name="Lucena T."/>
        </authorList>
    </citation>
    <scope>NUCLEOTIDE SEQUENCE [LARGE SCALE GENOMIC DNA]</scope>
    <source>
        <strain evidence="8 9">CECT 9623</strain>
    </source>
</reference>
<evidence type="ECO:0000313" key="9">
    <source>
        <dbReference type="Proteomes" id="UP000679725"/>
    </source>
</evidence>
<organism evidence="8 9">
    <name type="scientific">Dyadobacter linearis</name>
    <dbReference type="NCBI Taxonomy" id="2823330"/>
    <lineage>
        <taxon>Bacteria</taxon>
        <taxon>Pseudomonadati</taxon>
        <taxon>Bacteroidota</taxon>
        <taxon>Cytophagia</taxon>
        <taxon>Cytophagales</taxon>
        <taxon>Spirosomataceae</taxon>
        <taxon>Dyadobacter</taxon>
    </lineage>
</organism>
<dbReference type="PROSITE" id="PS51257">
    <property type="entry name" value="PROKAR_LIPOPROTEIN"/>
    <property type="match status" value="1"/>
</dbReference>
<comment type="subcellular location">
    <subcellularLocation>
        <location evidence="1">Cell outer membrane</location>
    </subcellularLocation>
</comment>
<feature type="domain" description="SusD-like N-terminal" evidence="7">
    <location>
        <begin position="18"/>
        <end position="214"/>
    </location>
</feature>
<comment type="caution">
    <text evidence="8">The sequence shown here is derived from an EMBL/GenBank/DDBJ whole genome shotgun (WGS) entry which is preliminary data.</text>
</comment>
<evidence type="ECO:0000259" key="6">
    <source>
        <dbReference type="Pfam" id="PF07980"/>
    </source>
</evidence>
<dbReference type="SUPFAM" id="SSF48452">
    <property type="entry name" value="TPR-like"/>
    <property type="match status" value="1"/>
</dbReference>
<keyword evidence="4" id="KW-0472">Membrane</keyword>
<accession>A0ABM8UJB2</accession>
<evidence type="ECO:0000256" key="5">
    <source>
        <dbReference type="ARBA" id="ARBA00023237"/>
    </source>
</evidence>
<dbReference type="InterPro" id="IPR012944">
    <property type="entry name" value="SusD_RagB_dom"/>
</dbReference>
<evidence type="ECO:0000256" key="3">
    <source>
        <dbReference type="ARBA" id="ARBA00022729"/>
    </source>
</evidence>
<proteinExistence type="inferred from homology"/>
<keyword evidence="3" id="KW-0732">Signal</keyword>
<gene>
    <name evidence="8" type="ORF">DYBT9623_00302</name>
</gene>
<feature type="domain" description="RagB/SusD" evidence="6">
    <location>
        <begin position="270"/>
        <end position="497"/>
    </location>
</feature>
<evidence type="ECO:0000313" key="8">
    <source>
        <dbReference type="EMBL" id="CAG5067581.1"/>
    </source>
</evidence>
<protein>
    <submittedName>
        <fullName evidence="8">SusD-like protein P38</fullName>
    </submittedName>
</protein>
<dbReference type="Gene3D" id="1.25.40.390">
    <property type="match status" value="1"/>
</dbReference>
<evidence type="ECO:0000256" key="4">
    <source>
        <dbReference type="ARBA" id="ARBA00023136"/>
    </source>
</evidence>
<dbReference type="EMBL" id="CAJRAU010000001">
    <property type="protein sequence ID" value="CAG5067581.1"/>
    <property type="molecule type" value="Genomic_DNA"/>
</dbReference>
<dbReference type="RefSeq" id="WP_215231745.1">
    <property type="nucleotide sequence ID" value="NZ_CAJRAU010000001.1"/>
</dbReference>
<dbReference type="Pfam" id="PF14322">
    <property type="entry name" value="SusD-like_3"/>
    <property type="match status" value="1"/>
</dbReference>
<sequence>MKIAKLILAGILLSGCSDFLEVSPTDRFTEATFWKTEEHANAGLTATYSALMPVYGGNVTATFDAITPNFYSYDNQAGAGNIARGIHDAANTGLINNRWGAAYQGIGRANSVINRVPDIAMDETRKKLVIAEAQFLRAFYYFSLWSVYGGVPLITEPPVKEQGELPRNTAEEIETQMLADLDAAAAVLPTTIAAANKGRVSKATALALKARVLLYGSKWAAAAEASKAVMDLKSNALFADYRGLFMLENEGNTEVLLDVQYKQPEFVHSNDIQFDQFNSFAPTQNLLDDYELTDGKSIKDSPLYDPAKPFENRDPRLKNTVIYIGSQFKGKPVVATTYPQTGYGLKKGTTYRDTEPSPAGKVDNISDLNVILIRYAEVLLTYAEAQNEAVGPDASVYAAVNQIRKRAGMPDFPAGLTQAAMRDRIRHERRIEFVGEGLYYFDVKRWKTADVVLNQAVTNYLGKVVDNRSFNPQRDYLWPVPTTALQTNPNLNQNPNYNR</sequence>
<evidence type="ECO:0000256" key="1">
    <source>
        <dbReference type="ARBA" id="ARBA00004442"/>
    </source>
</evidence>
<dbReference type="Proteomes" id="UP000679725">
    <property type="component" value="Unassembled WGS sequence"/>
</dbReference>
<evidence type="ECO:0000259" key="7">
    <source>
        <dbReference type="Pfam" id="PF14322"/>
    </source>
</evidence>
<name>A0ABM8UJB2_9BACT</name>
<comment type="similarity">
    <text evidence="2">Belongs to the SusD family.</text>
</comment>
<keyword evidence="9" id="KW-1185">Reference proteome</keyword>
<dbReference type="InterPro" id="IPR033985">
    <property type="entry name" value="SusD-like_N"/>
</dbReference>
<dbReference type="InterPro" id="IPR011990">
    <property type="entry name" value="TPR-like_helical_dom_sf"/>
</dbReference>
<evidence type="ECO:0000256" key="2">
    <source>
        <dbReference type="ARBA" id="ARBA00006275"/>
    </source>
</evidence>
<keyword evidence="5" id="KW-0998">Cell outer membrane</keyword>
<dbReference type="Pfam" id="PF07980">
    <property type="entry name" value="SusD_RagB"/>
    <property type="match status" value="1"/>
</dbReference>